<feature type="transmembrane region" description="Helical" evidence="6">
    <location>
        <begin position="94"/>
        <end position="113"/>
    </location>
</feature>
<dbReference type="InterPro" id="IPR036259">
    <property type="entry name" value="MFS_trans_sf"/>
</dbReference>
<evidence type="ECO:0000313" key="7">
    <source>
        <dbReference type="EMBL" id="KAL0948033.1"/>
    </source>
</evidence>
<feature type="transmembrane region" description="Helical" evidence="6">
    <location>
        <begin position="152"/>
        <end position="172"/>
    </location>
</feature>
<evidence type="ECO:0008006" key="9">
    <source>
        <dbReference type="Google" id="ProtNLM"/>
    </source>
</evidence>
<feature type="transmembrane region" description="Helical" evidence="6">
    <location>
        <begin position="311"/>
        <end position="332"/>
    </location>
</feature>
<feature type="transmembrane region" description="Helical" evidence="6">
    <location>
        <begin position="192"/>
        <end position="213"/>
    </location>
</feature>
<dbReference type="Proteomes" id="UP001556367">
    <property type="component" value="Unassembled WGS sequence"/>
</dbReference>
<evidence type="ECO:0000256" key="5">
    <source>
        <dbReference type="SAM" id="MobiDB-lite"/>
    </source>
</evidence>
<feature type="transmembrane region" description="Helical" evidence="6">
    <location>
        <begin position="220"/>
        <end position="242"/>
    </location>
</feature>
<dbReference type="EMBL" id="JASNQZ010000014">
    <property type="protein sequence ID" value="KAL0948033.1"/>
    <property type="molecule type" value="Genomic_DNA"/>
</dbReference>
<accession>A0ABR3IXL1</accession>
<evidence type="ECO:0000256" key="3">
    <source>
        <dbReference type="ARBA" id="ARBA00022989"/>
    </source>
</evidence>
<evidence type="ECO:0000256" key="4">
    <source>
        <dbReference type="ARBA" id="ARBA00023136"/>
    </source>
</evidence>
<dbReference type="PANTHER" id="PTHR23510">
    <property type="entry name" value="INNER MEMBRANE TRANSPORT PROTEIN YAJR"/>
    <property type="match status" value="1"/>
</dbReference>
<reference evidence="8" key="1">
    <citation type="submission" date="2024-06" db="EMBL/GenBank/DDBJ databases">
        <title>Multi-omics analyses provide insights into the biosynthesis of the anticancer antibiotic pleurotin in Hohenbuehelia grisea.</title>
        <authorList>
            <person name="Weaver J.A."/>
            <person name="Alberti F."/>
        </authorList>
    </citation>
    <scope>NUCLEOTIDE SEQUENCE [LARGE SCALE GENOMIC DNA]</scope>
    <source>
        <strain evidence="8">T-177</strain>
    </source>
</reference>
<evidence type="ECO:0000256" key="2">
    <source>
        <dbReference type="ARBA" id="ARBA00022692"/>
    </source>
</evidence>
<dbReference type="Pfam" id="PF07690">
    <property type="entry name" value="MFS_1"/>
    <property type="match status" value="1"/>
</dbReference>
<name>A0ABR3IXL1_9AGAR</name>
<dbReference type="InterPro" id="IPR011701">
    <property type="entry name" value="MFS"/>
</dbReference>
<keyword evidence="3 6" id="KW-1133">Transmembrane helix</keyword>
<keyword evidence="8" id="KW-1185">Reference proteome</keyword>
<feature type="transmembrane region" description="Helical" evidence="6">
    <location>
        <begin position="16"/>
        <end position="34"/>
    </location>
</feature>
<evidence type="ECO:0000256" key="1">
    <source>
        <dbReference type="ARBA" id="ARBA00004141"/>
    </source>
</evidence>
<feature type="transmembrane region" description="Helical" evidence="6">
    <location>
        <begin position="248"/>
        <end position="272"/>
    </location>
</feature>
<sequence>MFIGSIMHALAYVANYLYLILIGRIVTGFGLTSFMYSKRYCSDARIVGIRRRTTLASWLVIGQGFGFSAGPFLGGVLYKIGFGNAVFNGFTSPGWLMAGVWAIFYFASTFLFTDVERPSPARNDIPLESPSTSSSVAPPNEEEHHSPSRSQWGVVVCMCWYAMTCFFVLGAWEANIPVYAAVRFNYSPYASGNFIALGGITTFPFLILNVLYARRFQDRTVLTLGSLLGLCGLIIMAVTLGTDSVDFASLYICWFLVALGFNIASACTYTLLSKQLPPSWNGKMSMAIQYSNYTGRVLGAVWGGAGVKVGMLAYIGVQIAIVGIGESMRLTLWKKLKAKTG</sequence>
<comment type="caution">
    <text evidence="7">The sequence shown here is derived from an EMBL/GenBank/DDBJ whole genome shotgun (WGS) entry which is preliminary data.</text>
</comment>
<evidence type="ECO:0000313" key="8">
    <source>
        <dbReference type="Proteomes" id="UP001556367"/>
    </source>
</evidence>
<proteinExistence type="predicted"/>
<dbReference type="InterPro" id="IPR051068">
    <property type="entry name" value="MFS_Domain-Containing_Protein"/>
</dbReference>
<dbReference type="Gene3D" id="1.20.1250.20">
    <property type="entry name" value="MFS general substrate transporter like domains"/>
    <property type="match status" value="1"/>
</dbReference>
<dbReference type="PANTHER" id="PTHR23510:SF64">
    <property type="entry name" value="INNER MEMBRANE TRANSPORT PROTEIN YAJR"/>
    <property type="match status" value="1"/>
</dbReference>
<organism evidence="7 8">
    <name type="scientific">Hohenbuehelia grisea</name>
    <dbReference type="NCBI Taxonomy" id="104357"/>
    <lineage>
        <taxon>Eukaryota</taxon>
        <taxon>Fungi</taxon>
        <taxon>Dikarya</taxon>
        <taxon>Basidiomycota</taxon>
        <taxon>Agaricomycotina</taxon>
        <taxon>Agaricomycetes</taxon>
        <taxon>Agaricomycetidae</taxon>
        <taxon>Agaricales</taxon>
        <taxon>Pleurotineae</taxon>
        <taxon>Pleurotaceae</taxon>
        <taxon>Hohenbuehelia</taxon>
    </lineage>
</organism>
<keyword evidence="4 6" id="KW-0472">Membrane</keyword>
<keyword evidence="2 6" id="KW-0812">Transmembrane</keyword>
<evidence type="ECO:0000256" key="6">
    <source>
        <dbReference type="SAM" id="Phobius"/>
    </source>
</evidence>
<feature type="transmembrane region" description="Helical" evidence="6">
    <location>
        <begin position="55"/>
        <end position="74"/>
    </location>
</feature>
<dbReference type="SUPFAM" id="SSF103473">
    <property type="entry name" value="MFS general substrate transporter"/>
    <property type="match status" value="1"/>
</dbReference>
<protein>
    <recommendedName>
        <fullName evidence="9">MFS general substrate transporter</fullName>
    </recommendedName>
</protein>
<gene>
    <name evidence="7" type="ORF">HGRIS_010658</name>
</gene>
<comment type="subcellular location">
    <subcellularLocation>
        <location evidence="1">Membrane</location>
        <topology evidence="1">Multi-pass membrane protein</topology>
    </subcellularLocation>
</comment>
<feature type="region of interest" description="Disordered" evidence="5">
    <location>
        <begin position="122"/>
        <end position="147"/>
    </location>
</feature>